<dbReference type="EMBL" id="FMZO01000013">
    <property type="protein sequence ID" value="SDD78761.1"/>
    <property type="molecule type" value="Genomic_DNA"/>
</dbReference>
<keyword evidence="2" id="KW-1185">Reference proteome</keyword>
<dbReference type="SUPFAM" id="SSF63825">
    <property type="entry name" value="YWTD domain"/>
    <property type="match status" value="1"/>
</dbReference>
<dbReference type="AlphaFoldDB" id="A0A1G6XL71"/>
<organism evidence="1 2">
    <name type="scientific">Niabella drilacis (strain DSM 25811 / CCM 8410 / CCUG 62505 / LMG 26954 / E90)</name>
    <dbReference type="NCBI Taxonomy" id="1285928"/>
    <lineage>
        <taxon>Bacteria</taxon>
        <taxon>Pseudomonadati</taxon>
        <taxon>Bacteroidota</taxon>
        <taxon>Chitinophagia</taxon>
        <taxon>Chitinophagales</taxon>
        <taxon>Chitinophagaceae</taxon>
        <taxon>Niabella</taxon>
    </lineage>
</organism>
<evidence type="ECO:0000313" key="2">
    <source>
        <dbReference type="Proteomes" id="UP000198757"/>
    </source>
</evidence>
<gene>
    <name evidence="1" type="ORF">SAMN04487894_113111</name>
</gene>
<name>A0A1G6XL71_NIADE</name>
<protein>
    <submittedName>
        <fullName evidence="1">Uncharacterized protein</fullName>
    </submittedName>
</protein>
<evidence type="ECO:0000313" key="1">
    <source>
        <dbReference type="EMBL" id="SDD78761.1"/>
    </source>
</evidence>
<accession>A0A1G6XL71</accession>
<proteinExistence type="predicted"/>
<sequence>MQQVRSAAILYLLLLFFSNCKKEHSNSGQTVYAVVQGNDNQVKYWENGNIKVVYKGGPLTTGEYIFVQGKDVYISGRENSRVKCWKNGTEIFSAANNNSRASGLYVSGQHVFFAGNENLEQAYFMPWYWDNGTMYPLTNERKQHLMTSGIFVDQGAVYLSGYETVLDEDPQRDIPFYWKNGNKVLLGTTPGRTTGIFVYNGDVYVSGYADNKPVFWKNGELNRLAVTDPFLSCYATGIFVEKGIVYVSGHEFRSTPDKYLIRPRYWKNGQLTVLSEQETGNFTNGIFVHNGDVYVYGYAFTKSPAGYYNIPKYWKNKKEVVLAAEGICSALFVQ</sequence>
<dbReference type="RefSeq" id="WP_143019860.1">
    <property type="nucleotide sequence ID" value="NZ_FMZO01000013.1"/>
</dbReference>
<dbReference type="STRING" id="1285928.SAMN04487894_113111"/>
<dbReference type="OrthoDB" id="708305at2"/>
<reference evidence="2" key="1">
    <citation type="submission" date="2016-10" db="EMBL/GenBank/DDBJ databases">
        <authorList>
            <person name="Varghese N."/>
            <person name="Submissions S."/>
        </authorList>
    </citation>
    <scope>NUCLEOTIDE SEQUENCE [LARGE SCALE GENOMIC DNA]</scope>
    <source>
        <strain evidence="2">DSM 25811 / CCM 8410 / LMG 26954 / E90</strain>
    </source>
</reference>
<dbReference type="Proteomes" id="UP000198757">
    <property type="component" value="Unassembled WGS sequence"/>
</dbReference>